<gene>
    <name evidence="1" type="ORF">E6C27_scaffold44G003180</name>
</gene>
<dbReference type="OrthoDB" id="1931687at2759"/>
<sequence>MYMIEEDESNTRPPLLDGTNFADWKPRMTAFLKSMDIKAWKAVIFAKEVWKKLEALHEGTSKVKTSRLQLLSSKFESLRMMEDESIDGLLIPHSLASRILSILSAESRALISSINTLTERRSEVDALSCQLKALIPSSSSHKFF</sequence>
<organism evidence="1 2">
    <name type="scientific">Cucumis melo var. makuwa</name>
    <name type="common">Oriental melon</name>
    <dbReference type="NCBI Taxonomy" id="1194695"/>
    <lineage>
        <taxon>Eukaryota</taxon>
        <taxon>Viridiplantae</taxon>
        <taxon>Streptophyta</taxon>
        <taxon>Embryophyta</taxon>
        <taxon>Tracheophyta</taxon>
        <taxon>Spermatophyta</taxon>
        <taxon>Magnoliopsida</taxon>
        <taxon>eudicotyledons</taxon>
        <taxon>Gunneridae</taxon>
        <taxon>Pentapetalae</taxon>
        <taxon>rosids</taxon>
        <taxon>fabids</taxon>
        <taxon>Cucurbitales</taxon>
        <taxon>Cucurbitaceae</taxon>
        <taxon>Benincaseae</taxon>
        <taxon>Cucumis</taxon>
    </lineage>
</organism>
<dbReference type="AlphaFoldDB" id="A0A5A7THJ2"/>
<name>A0A5A7THJ2_CUCMM</name>
<protein>
    <submittedName>
        <fullName evidence="1">Gag-proteinase polyprotein</fullName>
    </submittedName>
</protein>
<reference evidence="1 2" key="1">
    <citation type="submission" date="2019-08" db="EMBL/GenBank/DDBJ databases">
        <title>Draft genome sequences of two oriental melons (Cucumis melo L. var makuwa).</title>
        <authorList>
            <person name="Kwon S.-Y."/>
        </authorList>
    </citation>
    <scope>NUCLEOTIDE SEQUENCE [LARGE SCALE GENOMIC DNA]</scope>
    <source>
        <strain evidence="2">cv. SW 3</strain>
        <tissue evidence="1">Leaf</tissue>
    </source>
</reference>
<accession>A0A5A7THJ2</accession>
<evidence type="ECO:0000313" key="2">
    <source>
        <dbReference type="Proteomes" id="UP000321393"/>
    </source>
</evidence>
<comment type="caution">
    <text evidence="1">The sequence shown here is derived from an EMBL/GenBank/DDBJ whole genome shotgun (WGS) entry which is preliminary data.</text>
</comment>
<proteinExistence type="predicted"/>
<dbReference type="EMBL" id="SSTE01015921">
    <property type="protein sequence ID" value="KAA0042814.1"/>
    <property type="molecule type" value="Genomic_DNA"/>
</dbReference>
<dbReference type="Proteomes" id="UP000321393">
    <property type="component" value="Unassembled WGS sequence"/>
</dbReference>
<evidence type="ECO:0000313" key="1">
    <source>
        <dbReference type="EMBL" id="KAA0042814.1"/>
    </source>
</evidence>